<dbReference type="Proteomes" id="UP000192360">
    <property type="component" value="Unassembled WGS sequence"/>
</dbReference>
<dbReference type="Gene3D" id="1.25.40.10">
    <property type="entry name" value="Tetratricopeptide repeat domain"/>
    <property type="match status" value="3"/>
</dbReference>
<dbReference type="InterPro" id="IPR011990">
    <property type="entry name" value="TPR-like_helical_dom_sf"/>
</dbReference>
<organism evidence="2 3">
    <name type="scientific">Cellulophaga tyrosinoxydans</name>
    <dbReference type="NCBI Taxonomy" id="504486"/>
    <lineage>
        <taxon>Bacteria</taxon>
        <taxon>Pseudomonadati</taxon>
        <taxon>Bacteroidota</taxon>
        <taxon>Flavobacteriia</taxon>
        <taxon>Flavobacteriales</taxon>
        <taxon>Flavobacteriaceae</taxon>
        <taxon>Cellulophaga</taxon>
    </lineage>
</organism>
<dbReference type="OrthoDB" id="9810596at2"/>
<dbReference type="AlphaFoldDB" id="A0A1W1YFN4"/>
<dbReference type="SUPFAM" id="SSF48452">
    <property type="entry name" value="TPR-like"/>
    <property type="match status" value="1"/>
</dbReference>
<dbReference type="EMBL" id="FWXO01000001">
    <property type="protein sequence ID" value="SMC34975.1"/>
    <property type="molecule type" value="Genomic_DNA"/>
</dbReference>
<reference evidence="2 3" key="1">
    <citation type="submission" date="2017-04" db="EMBL/GenBank/DDBJ databases">
        <authorList>
            <person name="Afonso C.L."/>
            <person name="Miller P.J."/>
            <person name="Scott M.A."/>
            <person name="Spackman E."/>
            <person name="Goraichik I."/>
            <person name="Dimitrov K.M."/>
            <person name="Suarez D.L."/>
            <person name="Swayne D.E."/>
        </authorList>
    </citation>
    <scope>NUCLEOTIDE SEQUENCE [LARGE SCALE GENOMIC DNA]</scope>
    <source>
        <strain evidence="2 3">DSM 21164</strain>
    </source>
</reference>
<dbReference type="RefSeq" id="WP_084059735.1">
    <property type="nucleotide sequence ID" value="NZ_FWXO01000001.1"/>
</dbReference>
<evidence type="ECO:0000256" key="1">
    <source>
        <dbReference type="PROSITE-ProRule" id="PRU00339"/>
    </source>
</evidence>
<dbReference type="Pfam" id="PF13432">
    <property type="entry name" value="TPR_16"/>
    <property type="match status" value="2"/>
</dbReference>
<dbReference type="STRING" id="504486.SAMN05660703_0411"/>
<proteinExistence type="predicted"/>
<accession>A0A1W1YFN4</accession>
<dbReference type="Pfam" id="PF13414">
    <property type="entry name" value="TPR_11"/>
    <property type="match status" value="1"/>
</dbReference>
<evidence type="ECO:0000313" key="2">
    <source>
        <dbReference type="EMBL" id="SMC34975.1"/>
    </source>
</evidence>
<dbReference type="SMART" id="SM00028">
    <property type="entry name" value="TPR"/>
    <property type="match status" value="6"/>
</dbReference>
<dbReference type="PANTHER" id="PTHR12558">
    <property type="entry name" value="CELL DIVISION CYCLE 16,23,27"/>
    <property type="match status" value="1"/>
</dbReference>
<protein>
    <submittedName>
        <fullName evidence="2">Tetratricopeptide repeat-containing protein</fullName>
    </submittedName>
</protein>
<keyword evidence="1" id="KW-0802">TPR repeat</keyword>
<name>A0A1W1YFN4_9FLAO</name>
<keyword evidence="3" id="KW-1185">Reference proteome</keyword>
<dbReference type="PANTHER" id="PTHR12558:SF13">
    <property type="entry name" value="CELL DIVISION CYCLE PROTEIN 27 HOMOLOG"/>
    <property type="match status" value="1"/>
</dbReference>
<dbReference type="InterPro" id="IPR019734">
    <property type="entry name" value="TPR_rpt"/>
</dbReference>
<sequence length="376" mass="43758">MLLFFYLVVLKAEAQTSALAMADSLYTVGDYTKAINEYAKVNTPNAKLQIARTYNAIRNYDKAILQYEALIKQDPKGQIPKFELGKLYDKTKKAEKSKRIFEDLSAENPSNPEYFYYLGNAFNDLDSISKSITWFKKAIAVDSTHLRSIYQVAKYYVAEQERDSVVKYADLGLSFYENDVSIINLKALALYNNDEFKAAIPLFEKMVALGETTKFYIFERLGNAYFSTNQYAKGIENYNRSLVIDEENPRVLFSIGKVFWEDKQLDSAKVYINKSIDVQQVVLDKEYQALGRIASEQKDFRTAIKYYKLAHEEDTSNVIYYYQICFIADQYYEDPKVKLSYYEQLVDNYGGKRDYFTDYAKRRISELKEEIHFASN</sequence>
<feature type="repeat" description="TPR" evidence="1">
    <location>
        <begin position="215"/>
        <end position="248"/>
    </location>
</feature>
<feature type="repeat" description="TPR" evidence="1">
    <location>
        <begin position="112"/>
        <end position="145"/>
    </location>
</feature>
<evidence type="ECO:0000313" key="3">
    <source>
        <dbReference type="Proteomes" id="UP000192360"/>
    </source>
</evidence>
<dbReference type="PROSITE" id="PS50005">
    <property type="entry name" value="TPR"/>
    <property type="match status" value="3"/>
</dbReference>
<feature type="repeat" description="TPR" evidence="1">
    <location>
        <begin position="44"/>
        <end position="77"/>
    </location>
</feature>
<gene>
    <name evidence="2" type="ORF">SAMN05660703_0411</name>
</gene>
<dbReference type="Pfam" id="PF13181">
    <property type="entry name" value="TPR_8"/>
    <property type="match status" value="1"/>
</dbReference>